<comment type="subcellular location">
    <subcellularLocation>
        <location evidence="1">Golgi apparatus</location>
        <location evidence="1">Golgi stack membrane</location>
        <topology evidence="1">Single-pass type II membrane protein</topology>
    </subcellularLocation>
</comment>
<gene>
    <name evidence="14" type="ORF">TSPGSL018_27992</name>
</gene>
<dbReference type="PANTHER" id="PTHR46059">
    <property type="entry name" value="BETA-GALACTOSIDE ALPHA-2,6-SIALYLTRANSFERASE"/>
    <property type="match status" value="1"/>
</dbReference>
<evidence type="ECO:0000256" key="3">
    <source>
        <dbReference type="ARBA" id="ARBA00022676"/>
    </source>
</evidence>
<keyword evidence="10" id="KW-1015">Disulfide bond</keyword>
<evidence type="ECO:0000256" key="5">
    <source>
        <dbReference type="ARBA" id="ARBA00022692"/>
    </source>
</evidence>
<evidence type="ECO:0000256" key="12">
    <source>
        <dbReference type="ARBA" id="ARBA00034249"/>
    </source>
</evidence>
<keyword evidence="5" id="KW-0812">Transmembrane</keyword>
<evidence type="ECO:0000256" key="8">
    <source>
        <dbReference type="ARBA" id="ARBA00023034"/>
    </source>
</evidence>
<dbReference type="GO" id="GO:0032580">
    <property type="term" value="C:Golgi cisterna membrane"/>
    <property type="evidence" value="ECO:0007669"/>
    <property type="project" value="UniProtKB-SubCell"/>
</dbReference>
<evidence type="ECO:0000256" key="7">
    <source>
        <dbReference type="ARBA" id="ARBA00022989"/>
    </source>
</evidence>
<name>A0A061RSS5_9CHLO</name>
<keyword evidence="3 14" id="KW-0328">Glycosyltransferase</keyword>
<protein>
    <recommendedName>
        <fullName evidence="13">beta-galactoside alpha-(2,6)-sialyltransferase</fullName>
        <ecNumber evidence="13">2.4.3.1</ecNumber>
    </recommendedName>
</protein>
<dbReference type="EMBL" id="GBEZ01012110">
    <property type="protein sequence ID" value="JAC73750.1"/>
    <property type="molecule type" value="Transcribed_RNA"/>
</dbReference>
<evidence type="ECO:0000256" key="6">
    <source>
        <dbReference type="ARBA" id="ARBA00022968"/>
    </source>
</evidence>
<dbReference type="EC" id="2.4.3.1" evidence="13"/>
<dbReference type="InterPro" id="IPR001675">
    <property type="entry name" value="Glyco_trans_29"/>
</dbReference>
<evidence type="ECO:0000313" key="14">
    <source>
        <dbReference type="EMBL" id="JAC73750.1"/>
    </source>
</evidence>
<evidence type="ECO:0000256" key="11">
    <source>
        <dbReference type="ARBA" id="ARBA00023180"/>
    </source>
</evidence>
<dbReference type="Pfam" id="PF00777">
    <property type="entry name" value="Glyco_transf_29"/>
    <property type="match status" value="1"/>
</dbReference>
<proteinExistence type="inferred from homology"/>
<organism evidence="14">
    <name type="scientific">Tetraselmis sp. GSL018</name>
    <dbReference type="NCBI Taxonomy" id="582737"/>
    <lineage>
        <taxon>Eukaryota</taxon>
        <taxon>Viridiplantae</taxon>
        <taxon>Chlorophyta</taxon>
        <taxon>core chlorophytes</taxon>
        <taxon>Chlorodendrophyceae</taxon>
        <taxon>Chlorodendrales</taxon>
        <taxon>Chlorodendraceae</taxon>
        <taxon>Tetraselmis</taxon>
    </lineage>
</organism>
<keyword evidence="7" id="KW-1133">Transmembrane helix</keyword>
<evidence type="ECO:0000256" key="4">
    <source>
        <dbReference type="ARBA" id="ARBA00022679"/>
    </source>
</evidence>
<dbReference type="InterPro" id="IPR038578">
    <property type="entry name" value="GT29-like_sf"/>
</dbReference>
<feature type="non-terminal residue" evidence="14">
    <location>
        <position position="1"/>
    </location>
</feature>
<comment type="catalytic activity">
    <reaction evidence="12">
        <text>a beta-D-galactoside + CMP-N-acetyl-beta-neuraminate = an N-acetyl-alpha-neuraminyl-(2-&gt;6)-beta-D-galactosyl derivative + CMP + H(+)</text>
        <dbReference type="Rhea" id="RHEA:52104"/>
        <dbReference type="ChEBI" id="CHEBI:15378"/>
        <dbReference type="ChEBI" id="CHEBI:28034"/>
        <dbReference type="ChEBI" id="CHEBI:57812"/>
        <dbReference type="ChEBI" id="CHEBI:60377"/>
        <dbReference type="ChEBI" id="CHEBI:136398"/>
        <dbReference type="EC" id="2.4.3.1"/>
    </reaction>
</comment>
<evidence type="ECO:0000256" key="13">
    <source>
        <dbReference type="ARBA" id="ARBA00034329"/>
    </source>
</evidence>
<evidence type="ECO:0000256" key="1">
    <source>
        <dbReference type="ARBA" id="ARBA00004447"/>
    </source>
</evidence>
<keyword evidence="11" id="KW-0325">Glycoprotein</keyword>
<dbReference type="GO" id="GO:0003835">
    <property type="term" value="F:beta-galactoside alpha-2,6-sialyltransferase activity"/>
    <property type="evidence" value="ECO:0007669"/>
    <property type="project" value="UniProtKB-EC"/>
</dbReference>
<dbReference type="Gene3D" id="3.90.1480.20">
    <property type="entry name" value="Glycosyl transferase family 29"/>
    <property type="match status" value="1"/>
</dbReference>
<dbReference type="AlphaFoldDB" id="A0A061RSS5"/>
<evidence type="ECO:0000256" key="2">
    <source>
        <dbReference type="ARBA" id="ARBA00006003"/>
    </source>
</evidence>
<accession>A0A061RSS5</accession>
<keyword evidence="8" id="KW-0333">Golgi apparatus</keyword>
<reference evidence="14" key="1">
    <citation type="submission" date="2014-05" db="EMBL/GenBank/DDBJ databases">
        <title>The transcriptome of the halophilic microalga Tetraselmis sp. GSL018 isolated from the Great Salt Lake, Utah.</title>
        <authorList>
            <person name="Jinkerson R.E."/>
            <person name="D'Adamo S."/>
            <person name="Posewitz M.C."/>
        </authorList>
    </citation>
    <scope>NUCLEOTIDE SEQUENCE</scope>
    <source>
        <strain evidence="14">GSL018</strain>
    </source>
</reference>
<dbReference type="PANTHER" id="PTHR46059:SF1">
    <property type="entry name" value="BETA-GALACTOSIDE ALPHA-2,6-SIALYLTRANSFERASE"/>
    <property type="match status" value="1"/>
</dbReference>
<evidence type="ECO:0000256" key="9">
    <source>
        <dbReference type="ARBA" id="ARBA00023136"/>
    </source>
</evidence>
<comment type="similarity">
    <text evidence="2">Belongs to the glycosyltransferase 29 family.</text>
</comment>
<keyword evidence="4 14" id="KW-0808">Transferase</keyword>
<evidence type="ECO:0000256" key="10">
    <source>
        <dbReference type="ARBA" id="ARBA00023157"/>
    </source>
</evidence>
<keyword evidence="9" id="KW-0472">Membrane</keyword>
<keyword evidence="6" id="KW-0735">Signal-anchor</keyword>
<sequence length="169" mass="18974">GHAWRKLLRLLPEEDAGREWRFASCAVVGNGGSLLMYKKGREIDAHQAVFRFNRGVTHGFEQHVGKRTTIRIVNRNNIGFMEDGDEMVLQQVTSPEAFLAFVNFSSSHPKSPLYGIDSEFHGYVLQRYRQLLEGVNADLKSILGWQYTGVAGGCRYTGLRVHGAPPLLL</sequence>